<dbReference type="Pfam" id="PF07291">
    <property type="entry name" value="MauE"/>
    <property type="match status" value="1"/>
</dbReference>
<comment type="caution">
    <text evidence="7">The sequence shown here is derived from an EMBL/GenBank/DDBJ whole genome shotgun (WGS) entry which is preliminary data.</text>
</comment>
<organism evidence="7 8">
    <name type="scientific">Mucilaginibacter lappiensis</name>
    <dbReference type="NCBI Taxonomy" id="354630"/>
    <lineage>
        <taxon>Bacteria</taxon>
        <taxon>Pseudomonadati</taxon>
        <taxon>Bacteroidota</taxon>
        <taxon>Sphingobacteriia</taxon>
        <taxon>Sphingobacteriales</taxon>
        <taxon>Sphingobacteriaceae</taxon>
        <taxon>Mucilaginibacter</taxon>
    </lineage>
</organism>
<evidence type="ECO:0000313" key="7">
    <source>
        <dbReference type="EMBL" id="MBB6130808.1"/>
    </source>
</evidence>
<dbReference type="RefSeq" id="WP_183589485.1">
    <property type="nucleotide sequence ID" value="NZ_JACHCA010000017.1"/>
</dbReference>
<dbReference type="EMBL" id="JACHCA010000017">
    <property type="protein sequence ID" value="MBB6130808.1"/>
    <property type="molecule type" value="Genomic_DNA"/>
</dbReference>
<dbReference type="Proteomes" id="UP000548326">
    <property type="component" value="Unassembled WGS sequence"/>
</dbReference>
<evidence type="ECO:0000256" key="4">
    <source>
        <dbReference type="ARBA" id="ARBA00023136"/>
    </source>
</evidence>
<feature type="transmembrane region" description="Helical" evidence="5">
    <location>
        <begin position="111"/>
        <end position="133"/>
    </location>
</feature>
<comment type="subcellular location">
    <subcellularLocation>
        <location evidence="1">Membrane</location>
        <topology evidence="1">Multi-pass membrane protein</topology>
    </subcellularLocation>
</comment>
<dbReference type="UniPathway" id="UPA00895"/>
<feature type="transmembrane region" description="Helical" evidence="5">
    <location>
        <begin position="72"/>
        <end position="90"/>
    </location>
</feature>
<evidence type="ECO:0000259" key="6">
    <source>
        <dbReference type="Pfam" id="PF07291"/>
    </source>
</evidence>
<gene>
    <name evidence="7" type="ORF">HDF22_004953</name>
</gene>
<feature type="transmembrane region" description="Helical" evidence="5">
    <location>
        <begin position="48"/>
        <end position="66"/>
    </location>
</feature>
<feature type="transmembrane region" description="Helical" evidence="5">
    <location>
        <begin position="6"/>
        <end position="27"/>
    </location>
</feature>
<evidence type="ECO:0000256" key="2">
    <source>
        <dbReference type="ARBA" id="ARBA00022692"/>
    </source>
</evidence>
<evidence type="ECO:0000313" key="8">
    <source>
        <dbReference type="Proteomes" id="UP000548326"/>
    </source>
</evidence>
<protein>
    <submittedName>
        <fullName evidence="7">Putative membrane protein YphA (DoxX/SURF4 family)</fullName>
    </submittedName>
</protein>
<evidence type="ECO:0000256" key="1">
    <source>
        <dbReference type="ARBA" id="ARBA00004141"/>
    </source>
</evidence>
<dbReference type="GO" id="GO:0030416">
    <property type="term" value="P:methylamine metabolic process"/>
    <property type="evidence" value="ECO:0007669"/>
    <property type="project" value="InterPro"/>
</dbReference>
<reference evidence="7 8" key="1">
    <citation type="submission" date="2020-08" db="EMBL/GenBank/DDBJ databases">
        <title>Genomic Encyclopedia of Type Strains, Phase IV (KMG-V): Genome sequencing to study the core and pangenomes of soil and plant-associated prokaryotes.</title>
        <authorList>
            <person name="Whitman W."/>
        </authorList>
    </citation>
    <scope>NUCLEOTIDE SEQUENCE [LARGE SCALE GENOMIC DNA]</scope>
    <source>
        <strain evidence="7 8">MP601</strain>
    </source>
</reference>
<proteinExistence type="predicted"/>
<evidence type="ECO:0000256" key="3">
    <source>
        <dbReference type="ARBA" id="ARBA00022989"/>
    </source>
</evidence>
<sequence>MKKETILKIIVGVIAAMFGYAASIKLADYPKSQAEMLNQVFPVAMAEALTWLIPVIEMTLIVFLLLPATRKIATWASFLLLSAFSVYILLASNDIFSRTPCSCGGILWDGASYLAQLIFNICFIVLSLISLTIENGWIKNISWFHLKHKKQLVSNSA</sequence>
<accession>A0A841JPW9</accession>
<keyword evidence="3 5" id="KW-1133">Transmembrane helix</keyword>
<evidence type="ECO:0000256" key="5">
    <source>
        <dbReference type="SAM" id="Phobius"/>
    </source>
</evidence>
<dbReference type="GO" id="GO:0016020">
    <property type="term" value="C:membrane"/>
    <property type="evidence" value="ECO:0007669"/>
    <property type="project" value="UniProtKB-SubCell"/>
</dbReference>
<name>A0A841JPW9_9SPHI</name>
<keyword evidence="2 5" id="KW-0812">Transmembrane</keyword>
<feature type="domain" description="Methylamine utilisation protein MauE" evidence="6">
    <location>
        <begin position="4"/>
        <end position="131"/>
    </location>
</feature>
<dbReference type="InterPro" id="IPR009908">
    <property type="entry name" value="Methylamine_util_MauE"/>
</dbReference>
<keyword evidence="4 5" id="KW-0472">Membrane</keyword>
<dbReference type="AlphaFoldDB" id="A0A841JPW9"/>